<dbReference type="EMBL" id="MU865011">
    <property type="protein sequence ID" value="KAK4460491.1"/>
    <property type="molecule type" value="Genomic_DNA"/>
</dbReference>
<dbReference type="InterPro" id="IPR018535">
    <property type="entry name" value="DUF1996"/>
</dbReference>
<name>A0AAV9HN52_9PEZI</name>
<evidence type="ECO:0000313" key="2">
    <source>
        <dbReference type="EMBL" id="KAK4460491.1"/>
    </source>
</evidence>
<dbReference type="PANTHER" id="PTHR43662">
    <property type="match status" value="1"/>
</dbReference>
<feature type="domain" description="DUF1996" evidence="1">
    <location>
        <begin position="46"/>
        <end position="309"/>
    </location>
</feature>
<dbReference type="Pfam" id="PF09362">
    <property type="entry name" value="DUF1996"/>
    <property type="match status" value="1"/>
</dbReference>
<reference evidence="2" key="1">
    <citation type="journal article" date="2023" name="Mol. Phylogenet. Evol.">
        <title>Genome-scale phylogeny and comparative genomics of the fungal order Sordariales.</title>
        <authorList>
            <person name="Hensen N."/>
            <person name="Bonometti L."/>
            <person name="Westerberg I."/>
            <person name="Brannstrom I.O."/>
            <person name="Guillou S."/>
            <person name="Cros-Aarteil S."/>
            <person name="Calhoun S."/>
            <person name="Haridas S."/>
            <person name="Kuo A."/>
            <person name="Mondo S."/>
            <person name="Pangilinan J."/>
            <person name="Riley R."/>
            <person name="LaButti K."/>
            <person name="Andreopoulos B."/>
            <person name="Lipzen A."/>
            <person name="Chen C."/>
            <person name="Yan M."/>
            <person name="Daum C."/>
            <person name="Ng V."/>
            <person name="Clum A."/>
            <person name="Steindorff A."/>
            <person name="Ohm R.A."/>
            <person name="Martin F."/>
            <person name="Silar P."/>
            <person name="Natvig D.O."/>
            <person name="Lalanne C."/>
            <person name="Gautier V."/>
            <person name="Ament-Velasquez S.L."/>
            <person name="Kruys A."/>
            <person name="Hutchinson M.I."/>
            <person name="Powell A.J."/>
            <person name="Barry K."/>
            <person name="Miller A.N."/>
            <person name="Grigoriev I.V."/>
            <person name="Debuchy R."/>
            <person name="Gladieux P."/>
            <person name="Hiltunen Thoren M."/>
            <person name="Johannesson H."/>
        </authorList>
    </citation>
    <scope>NUCLEOTIDE SEQUENCE</scope>
    <source>
        <strain evidence="2">PSN324</strain>
    </source>
</reference>
<gene>
    <name evidence="2" type="ORF">QBC42DRAFT_180858</name>
</gene>
<comment type="caution">
    <text evidence="2">The sequence shown here is derived from an EMBL/GenBank/DDBJ whole genome shotgun (WGS) entry which is preliminary data.</text>
</comment>
<sequence>MLAGLGQAAVFKRQQGGVPPDFPTFNGTGPTMLRFSCHQLVVDRIDPLVNPGAIPSPHQHQIVGGDAFNASMPLEDIAELSSCTTCSYSEDFSNYWTSNLYFRARNGSYKRVPQAPNRLFFNDTFTPQAQGGLVAYYVSPGQNMVKAFEPGFRMFVGDPTLRAQPATNLSTQTCFRCYTAPDFGGDELAPCQDGRVDSWHLPNVPCPGGIRSNILFPTCWDGKRLDSPDHRAHVAYPVEGPHVFDAIGTAAECPCSHPIKIPQVMLEVIWDTTGFNDPELWPEDGSQPFVLSTGDTTGYSQHADYVFGWRGDELQRGMEAGCIGANCPGLSVQSVEQAAECDVPRLVDENFDGCRPPFNSRGEIRFFHG</sequence>
<dbReference type="AlphaFoldDB" id="A0AAV9HN52"/>
<dbReference type="PANTHER" id="PTHR43662:SF6">
    <property type="entry name" value="DUF1996 DOMAIN-CONTAINING PROTEIN"/>
    <property type="match status" value="1"/>
</dbReference>
<proteinExistence type="predicted"/>
<reference evidence="2" key="2">
    <citation type="submission" date="2023-06" db="EMBL/GenBank/DDBJ databases">
        <authorList>
            <consortium name="Lawrence Berkeley National Laboratory"/>
            <person name="Mondo S.J."/>
            <person name="Hensen N."/>
            <person name="Bonometti L."/>
            <person name="Westerberg I."/>
            <person name="Brannstrom I.O."/>
            <person name="Guillou S."/>
            <person name="Cros-Aarteil S."/>
            <person name="Calhoun S."/>
            <person name="Haridas S."/>
            <person name="Kuo A."/>
            <person name="Pangilinan J."/>
            <person name="Riley R."/>
            <person name="Labutti K."/>
            <person name="Andreopoulos B."/>
            <person name="Lipzen A."/>
            <person name="Chen C."/>
            <person name="Yanf M."/>
            <person name="Daum C."/>
            <person name="Ng V."/>
            <person name="Clum A."/>
            <person name="Steindorff A."/>
            <person name="Ohm R."/>
            <person name="Martin F."/>
            <person name="Silar P."/>
            <person name="Natvig D."/>
            <person name="Lalanne C."/>
            <person name="Gautier V."/>
            <person name="Ament-Velasquez S.L."/>
            <person name="Kruys A."/>
            <person name="Hutchinson M.I."/>
            <person name="Powell A.J."/>
            <person name="Barry K."/>
            <person name="Miller A.N."/>
            <person name="Grigoriev I.V."/>
            <person name="Debuchy R."/>
            <person name="Gladieux P."/>
            <person name="Thoren M.H."/>
            <person name="Johannesson H."/>
        </authorList>
    </citation>
    <scope>NUCLEOTIDE SEQUENCE</scope>
    <source>
        <strain evidence="2">PSN324</strain>
    </source>
</reference>
<keyword evidence="3" id="KW-1185">Reference proteome</keyword>
<accession>A0AAV9HN52</accession>
<dbReference type="Proteomes" id="UP001321749">
    <property type="component" value="Unassembled WGS sequence"/>
</dbReference>
<organism evidence="2 3">
    <name type="scientific">Cladorrhinum samala</name>
    <dbReference type="NCBI Taxonomy" id="585594"/>
    <lineage>
        <taxon>Eukaryota</taxon>
        <taxon>Fungi</taxon>
        <taxon>Dikarya</taxon>
        <taxon>Ascomycota</taxon>
        <taxon>Pezizomycotina</taxon>
        <taxon>Sordariomycetes</taxon>
        <taxon>Sordariomycetidae</taxon>
        <taxon>Sordariales</taxon>
        <taxon>Podosporaceae</taxon>
        <taxon>Cladorrhinum</taxon>
    </lineage>
</organism>
<evidence type="ECO:0000259" key="1">
    <source>
        <dbReference type="Pfam" id="PF09362"/>
    </source>
</evidence>
<protein>
    <recommendedName>
        <fullName evidence="1">DUF1996 domain-containing protein</fullName>
    </recommendedName>
</protein>
<evidence type="ECO:0000313" key="3">
    <source>
        <dbReference type="Proteomes" id="UP001321749"/>
    </source>
</evidence>